<dbReference type="Proteomes" id="UP000198211">
    <property type="component" value="Unassembled WGS sequence"/>
</dbReference>
<protein>
    <submittedName>
        <fullName evidence="3">Pol Polyprotein</fullName>
    </submittedName>
</protein>
<feature type="compositionally biased region" description="Polar residues" evidence="1">
    <location>
        <begin position="135"/>
        <end position="147"/>
    </location>
</feature>
<evidence type="ECO:0000256" key="1">
    <source>
        <dbReference type="SAM" id="MobiDB-lite"/>
    </source>
</evidence>
<feature type="domain" description="Tf2-1-like SH3-like" evidence="2">
    <location>
        <begin position="74"/>
        <end position="119"/>
    </location>
</feature>
<sequence>MKNHEKATPASTKDNVSVRSTDTAKTYAQAGPAASTHEVSVPGTDRGNTNESKICSLILLATQNLRTNAVSGFGASKLDPRFIGPFTVAERHGGAYTLELLSDLRLRPTFCVGRLKPYVQLESSSCDDSPTTTSGATSAFQQASSPSPEEGELVPTSQHGYLRWSERLRPRKPSARSAAASAHRSEQPERSQEPPRGRGTTEDCGQPGVDHMMSVRHRRQKHNSVRGTIHADVDRIVDHTNPKTNRSSVCLRIRWRQSAFFEIRVFLETS</sequence>
<feature type="compositionally biased region" description="Low complexity" evidence="1">
    <location>
        <begin position="123"/>
        <end position="134"/>
    </location>
</feature>
<organism evidence="3 4">
    <name type="scientific">Phytophthora megakarya</name>
    <dbReference type="NCBI Taxonomy" id="4795"/>
    <lineage>
        <taxon>Eukaryota</taxon>
        <taxon>Sar</taxon>
        <taxon>Stramenopiles</taxon>
        <taxon>Oomycota</taxon>
        <taxon>Peronosporomycetes</taxon>
        <taxon>Peronosporales</taxon>
        <taxon>Peronosporaceae</taxon>
        <taxon>Phytophthora</taxon>
    </lineage>
</organism>
<proteinExistence type="predicted"/>
<feature type="region of interest" description="Disordered" evidence="1">
    <location>
        <begin position="1"/>
        <end position="47"/>
    </location>
</feature>
<dbReference type="EMBL" id="NBNE01000491">
    <property type="protein sequence ID" value="OWZ19084.1"/>
    <property type="molecule type" value="Genomic_DNA"/>
</dbReference>
<dbReference type="AlphaFoldDB" id="A0A225WNI7"/>
<evidence type="ECO:0000313" key="3">
    <source>
        <dbReference type="EMBL" id="OWZ19084.1"/>
    </source>
</evidence>
<gene>
    <name evidence="3" type="ORF">PHMEG_0006733</name>
</gene>
<feature type="compositionally biased region" description="Basic and acidic residues" evidence="1">
    <location>
        <begin position="183"/>
        <end position="201"/>
    </location>
</feature>
<dbReference type="InterPro" id="IPR056924">
    <property type="entry name" value="SH3_Tf2-1"/>
</dbReference>
<accession>A0A225WNI7</accession>
<feature type="compositionally biased region" description="Polar residues" evidence="1">
    <location>
        <begin position="9"/>
        <end position="26"/>
    </location>
</feature>
<evidence type="ECO:0000313" key="4">
    <source>
        <dbReference type="Proteomes" id="UP000198211"/>
    </source>
</evidence>
<reference evidence="4" key="1">
    <citation type="submission" date="2017-03" db="EMBL/GenBank/DDBJ databases">
        <title>Phytopthora megakarya and P. palmivora, two closely related causual agents of cacao black pod achieved similar genome size and gene model numbers by different mechanisms.</title>
        <authorList>
            <person name="Ali S."/>
            <person name="Shao J."/>
            <person name="Larry D.J."/>
            <person name="Kronmiller B."/>
            <person name="Shen D."/>
            <person name="Strem M.D."/>
            <person name="Melnick R.L."/>
            <person name="Guiltinan M.J."/>
            <person name="Tyler B.M."/>
            <person name="Meinhardt L.W."/>
            <person name="Bailey B.A."/>
        </authorList>
    </citation>
    <scope>NUCLEOTIDE SEQUENCE [LARGE SCALE GENOMIC DNA]</scope>
    <source>
        <strain evidence="4">zdho120</strain>
    </source>
</reference>
<dbReference type="Pfam" id="PF24626">
    <property type="entry name" value="SH3_Tf2-1"/>
    <property type="match status" value="1"/>
</dbReference>
<feature type="region of interest" description="Disordered" evidence="1">
    <location>
        <begin position="122"/>
        <end position="210"/>
    </location>
</feature>
<dbReference type="OrthoDB" id="121099at2759"/>
<name>A0A225WNI7_9STRA</name>
<comment type="caution">
    <text evidence="3">The sequence shown here is derived from an EMBL/GenBank/DDBJ whole genome shotgun (WGS) entry which is preliminary data.</text>
</comment>
<dbReference type="STRING" id="4795.A0A225WNI7"/>
<evidence type="ECO:0000259" key="2">
    <source>
        <dbReference type="Pfam" id="PF24626"/>
    </source>
</evidence>
<keyword evidence="4" id="KW-1185">Reference proteome</keyword>